<evidence type="ECO:0000313" key="2">
    <source>
        <dbReference type="Proteomes" id="UP001157502"/>
    </source>
</evidence>
<sequence>MLVWTRPETPQSACVLSRRAELKARNSLKHRPLVARLASRWNGEGAVDEEGSNIPEHPKHFLVAEARQLVSVRKTVSNWRQCESVVRLSPPPYGGGEEPQPPGTEFRTATVHLCPLRPGDKLLRSPLGTAPGVSTRSGTLPAETNVHETTVRESIGCVEFTDSRLVSPLDRRETACQTDAHHATYQFRDKSYTNNAKQMFSLDGSPI</sequence>
<proteinExistence type="predicted"/>
<keyword evidence="2" id="KW-1185">Reference proteome</keyword>
<dbReference type="EMBL" id="CM055751">
    <property type="protein sequence ID" value="KAJ7993215.1"/>
    <property type="molecule type" value="Genomic_DNA"/>
</dbReference>
<dbReference type="Proteomes" id="UP001157502">
    <property type="component" value="Chromosome 24"/>
</dbReference>
<name>A0ACC2FPR9_DALPE</name>
<protein>
    <submittedName>
        <fullName evidence="1">Uncharacterized protein</fullName>
    </submittedName>
</protein>
<gene>
    <name evidence="1" type="ORF">DPEC_G00270140</name>
</gene>
<comment type="caution">
    <text evidence="1">The sequence shown here is derived from an EMBL/GenBank/DDBJ whole genome shotgun (WGS) entry which is preliminary data.</text>
</comment>
<accession>A0ACC2FPR9</accession>
<organism evidence="1 2">
    <name type="scientific">Dallia pectoralis</name>
    <name type="common">Alaska blackfish</name>
    <dbReference type="NCBI Taxonomy" id="75939"/>
    <lineage>
        <taxon>Eukaryota</taxon>
        <taxon>Metazoa</taxon>
        <taxon>Chordata</taxon>
        <taxon>Craniata</taxon>
        <taxon>Vertebrata</taxon>
        <taxon>Euteleostomi</taxon>
        <taxon>Actinopterygii</taxon>
        <taxon>Neopterygii</taxon>
        <taxon>Teleostei</taxon>
        <taxon>Protacanthopterygii</taxon>
        <taxon>Esociformes</taxon>
        <taxon>Umbridae</taxon>
        <taxon>Dallia</taxon>
    </lineage>
</organism>
<reference evidence="1" key="1">
    <citation type="submission" date="2021-05" db="EMBL/GenBank/DDBJ databases">
        <authorList>
            <person name="Pan Q."/>
            <person name="Jouanno E."/>
            <person name="Zahm M."/>
            <person name="Klopp C."/>
            <person name="Cabau C."/>
            <person name="Louis A."/>
            <person name="Berthelot C."/>
            <person name="Parey E."/>
            <person name="Roest Crollius H."/>
            <person name="Montfort J."/>
            <person name="Robinson-Rechavi M."/>
            <person name="Bouchez O."/>
            <person name="Lampietro C."/>
            <person name="Lopez Roques C."/>
            <person name="Donnadieu C."/>
            <person name="Postlethwait J."/>
            <person name="Bobe J."/>
            <person name="Dillon D."/>
            <person name="Chandos A."/>
            <person name="von Hippel F."/>
            <person name="Guiguen Y."/>
        </authorList>
    </citation>
    <scope>NUCLEOTIDE SEQUENCE</scope>
    <source>
        <strain evidence="1">YG-Jan2019</strain>
    </source>
</reference>
<evidence type="ECO:0000313" key="1">
    <source>
        <dbReference type="EMBL" id="KAJ7993215.1"/>
    </source>
</evidence>